<proteinExistence type="predicted"/>
<evidence type="ECO:0000313" key="1">
    <source>
        <dbReference type="EMBL" id="KAK7504509.1"/>
    </source>
</evidence>
<dbReference type="Proteomes" id="UP001519460">
    <property type="component" value="Unassembled WGS sequence"/>
</dbReference>
<evidence type="ECO:0000313" key="2">
    <source>
        <dbReference type="Proteomes" id="UP001519460"/>
    </source>
</evidence>
<dbReference type="AlphaFoldDB" id="A0ABD0LYI2"/>
<dbReference type="EMBL" id="JACVVK020000015">
    <property type="protein sequence ID" value="KAK7504509.1"/>
    <property type="molecule type" value="Genomic_DNA"/>
</dbReference>
<name>A0ABD0LYI2_9CAEN</name>
<gene>
    <name evidence="1" type="ORF">BaRGS_00004375</name>
</gene>
<feature type="non-terminal residue" evidence="1">
    <location>
        <position position="1"/>
    </location>
</feature>
<feature type="non-terminal residue" evidence="1">
    <location>
        <position position="50"/>
    </location>
</feature>
<keyword evidence="2" id="KW-1185">Reference proteome</keyword>
<accession>A0ABD0LYI2</accession>
<reference evidence="1 2" key="1">
    <citation type="journal article" date="2023" name="Sci. Data">
        <title>Genome assembly of the Korean intertidal mud-creeper Batillaria attramentaria.</title>
        <authorList>
            <person name="Patra A.K."/>
            <person name="Ho P.T."/>
            <person name="Jun S."/>
            <person name="Lee S.J."/>
            <person name="Kim Y."/>
            <person name="Won Y.J."/>
        </authorList>
    </citation>
    <scope>NUCLEOTIDE SEQUENCE [LARGE SCALE GENOMIC DNA]</scope>
    <source>
        <strain evidence="1">Wonlab-2016</strain>
    </source>
</reference>
<organism evidence="1 2">
    <name type="scientific">Batillaria attramentaria</name>
    <dbReference type="NCBI Taxonomy" id="370345"/>
    <lineage>
        <taxon>Eukaryota</taxon>
        <taxon>Metazoa</taxon>
        <taxon>Spiralia</taxon>
        <taxon>Lophotrochozoa</taxon>
        <taxon>Mollusca</taxon>
        <taxon>Gastropoda</taxon>
        <taxon>Caenogastropoda</taxon>
        <taxon>Sorbeoconcha</taxon>
        <taxon>Cerithioidea</taxon>
        <taxon>Batillariidae</taxon>
        <taxon>Batillaria</taxon>
    </lineage>
</organism>
<comment type="caution">
    <text evidence="1">The sequence shown here is derived from an EMBL/GenBank/DDBJ whole genome shotgun (WGS) entry which is preliminary data.</text>
</comment>
<protein>
    <submittedName>
        <fullName evidence="1">Uncharacterized protein</fullName>
    </submittedName>
</protein>
<sequence>VVVDQAKGKHCYIPLGVIDDDVANVRIPCTSGRWQSAVAISWFDVKICGT</sequence>